<evidence type="ECO:0000313" key="1">
    <source>
        <dbReference type="EMBL" id="GBP58636.1"/>
    </source>
</evidence>
<evidence type="ECO:0000313" key="2">
    <source>
        <dbReference type="Proteomes" id="UP000299102"/>
    </source>
</evidence>
<reference evidence="1 2" key="1">
    <citation type="journal article" date="2019" name="Commun. Biol.">
        <title>The bagworm genome reveals a unique fibroin gene that provides high tensile strength.</title>
        <authorList>
            <person name="Kono N."/>
            <person name="Nakamura H."/>
            <person name="Ohtoshi R."/>
            <person name="Tomita M."/>
            <person name="Numata K."/>
            <person name="Arakawa K."/>
        </authorList>
    </citation>
    <scope>NUCLEOTIDE SEQUENCE [LARGE SCALE GENOMIC DNA]</scope>
</reference>
<comment type="caution">
    <text evidence="1">The sequence shown here is derived from an EMBL/GenBank/DDBJ whole genome shotgun (WGS) entry which is preliminary data.</text>
</comment>
<name>A0A4C1X4H6_EUMVA</name>
<proteinExistence type="predicted"/>
<dbReference type="AlphaFoldDB" id="A0A4C1X4H6"/>
<dbReference type="Proteomes" id="UP000299102">
    <property type="component" value="Unassembled WGS sequence"/>
</dbReference>
<dbReference type="EMBL" id="BGZK01000740">
    <property type="protein sequence ID" value="GBP58636.1"/>
    <property type="molecule type" value="Genomic_DNA"/>
</dbReference>
<protein>
    <submittedName>
        <fullName evidence="1">Uncharacterized protein</fullName>
    </submittedName>
</protein>
<accession>A0A4C1X4H6</accession>
<keyword evidence="2" id="KW-1185">Reference proteome</keyword>
<dbReference type="OrthoDB" id="7483693at2759"/>
<gene>
    <name evidence="1" type="ORF">EVAR_38875_1</name>
</gene>
<organism evidence="1 2">
    <name type="scientific">Eumeta variegata</name>
    <name type="common">Bagworm moth</name>
    <name type="synonym">Eumeta japonica</name>
    <dbReference type="NCBI Taxonomy" id="151549"/>
    <lineage>
        <taxon>Eukaryota</taxon>
        <taxon>Metazoa</taxon>
        <taxon>Ecdysozoa</taxon>
        <taxon>Arthropoda</taxon>
        <taxon>Hexapoda</taxon>
        <taxon>Insecta</taxon>
        <taxon>Pterygota</taxon>
        <taxon>Neoptera</taxon>
        <taxon>Endopterygota</taxon>
        <taxon>Lepidoptera</taxon>
        <taxon>Glossata</taxon>
        <taxon>Ditrysia</taxon>
        <taxon>Tineoidea</taxon>
        <taxon>Psychidae</taxon>
        <taxon>Oiketicinae</taxon>
        <taxon>Eumeta</taxon>
    </lineage>
</organism>
<sequence length="131" mass="15316">MAPRKLAVSLLRYNLLASNLDKLNDLSKVASPNEEGVQNFKIRYADLENIYNDFVEKHVEIESLSTPEEFDSESHQKKYDFYTNLYYGIKRKYAELVPDQTSVSKHLEFIEPKQNKNVFLPKLQLPSFLVE</sequence>